<name>A0A533Q5H0_9BACT</name>
<protein>
    <submittedName>
        <fullName evidence="1">Uncharacterized protein</fullName>
    </submittedName>
</protein>
<evidence type="ECO:0000313" key="2">
    <source>
        <dbReference type="Proteomes" id="UP000319783"/>
    </source>
</evidence>
<gene>
    <name evidence="1" type="ORF">JETT_3957</name>
</gene>
<sequence>MNYSCIGKPCWKTYDFNKRLRAMIAQELKAGIDNPLFSRTIPGVQRIV</sequence>
<dbReference type="EMBL" id="SULG01000215">
    <property type="protein sequence ID" value="TLD39782.1"/>
    <property type="molecule type" value="Genomic_DNA"/>
</dbReference>
<reference evidence="1 2" key="1">
    <citation type="submission" date="2019-04" db="EMBL/GenBank/DDBJ databases">
        <title>Genome of a novel bacterium Candidatus Jettenia ecosi reconstructed from metagenome of an anammox bioreactor.</title>
        <authorList>
            <person name="Mardanov A.V."/>
            <person name="Beletsky A.V."/>
            <person name="Ravin N.V."/>
            <person name="Botchkova E.A."/>
            <person name="Litti Y.V."/>
            <person name="Nozhevnikova A.N."/>
        </authorList>
    </citation>
    <scope>NUCLEOTIDE SEQUENCE [LARGE SCALE GENOMIC DNA]</scope>
    <source>
        <strain evidence="1">J2</strain>
    </source>
</reference>
<evidence type="ECO:0000313" key="1">
    <source>
        <dbReference type="EMBL" id="TLD39782.1"/>
    </source>
</evidence>
<accession>A0A533Q5H0</accession>
<dbReference type="Proteomes" id="UP000319783">
    <property type="component" value="Unassembled WGS sequence"/>
</dbReference>
<proteinExistence type="predicted"/>
<dbReference type="AlphaFoldDB" id="A0A533Q5H0"/>
<comment type="caution">
    <text evidence="1">The sequence shown here is derived from an EMBL/GenBank/DDBJ whole genome shotgun (WGS) entry which is preliminary data.</text>
</comment>
<organism evidence="1 2">
    <name type="scientific">Candidatus Jettenia ecosi</name>
    <dbReference type="NCBI Taxonomy" id="2494326"/>
    <lineage>
        <taxon>Bacteria</taxon>
        <taxon>Pseudomonadati</taxon>
        <taxon>Planctomycetota</taxon>
        <taxon>Candidatus Brocadiia</taxon>
        <taxon>Candidatus Brocadiales</taxon>
        <taxon>Candidatus Brocadiaceae</taxon>
        <taxon>Candidatus Jettenia</taxon>
    </lineage>
</organism>